<evidence type="ECO:0000256" key="6">
    <source>
        <dbReference type="SAM" id="Phobius"/>
    </source>
</evidence>
<dbReference type="Proteomes" id="UP001301326">
    <property type="component" value="Chromosome"/>
</dbReference>
<reference evidence="8" key="1">
    <citation type="journal article" date="2023" name="Int. J. Mol. Sci.">
        <title>Metagenomics Revealed a New Genus 'Candidatus Thiocaldithrix dubininis' gen. nov., sp. nov. and a New Species 'Candidatus Thiothrix putei' sp. nov. in the Family Thiotrichaceae, Some Members of Which Have Traits of Both Na+- and H+-Motive Energetics.</title>
        <authorList>
            <person name="Ravin N.V."/>
            <person name="Muntyan M.S."/>
            <person name="Smolyakov D.D."/>
            <person name="Rudenko T.S."/>
            <person name="Beletsky A.V."/>
            <person name="Mardanov A.V."/>
            <person name="Grabovich M.Y."/>
        </authorList>
    </citation>
    <scope>NUCLEOTIDE SEQUENCE</scope>
    <source>
        <strain evidence="8">GKL-02</strain>
    </source>
</reference>
<dbReference type="InterPro" id="IPR051311">
    <property type="entry name" value="DedA_domain"/>
</dbReference>
<dbReference type="KEGG" id="tput:QJT81_15190"/>
<reference evidence="8" key="2">
    <citation type="submission" date="2023-04" db="EMBL/GenBank/DDBJ databases">
        <authorList>
            <person name="Beletskiy A.V."/>
            <person name="Mardanov A.V."/>
            <person name="Ravin N.V."/>
        </authorList>
    </citation>
    <scope>NUCLEOTIDE SEQUENCE</scope>
    <source>
        <strain evidence="8">GKL-02</strain>
    </source>
</reference>
<keyword evidence="3 6" id="KW-0812">Transmembrane</keyword>
<feature type="transmembrane region" description="Helical" evidence="6">
    <location>
        <begin position="175"/>
        <end position="193"/>
    </location>
</feature>
<evidence type="ECO:0000256" key="2">
    <source>
        <dbReference type="ARBA" id="ARBA00022475"/>
    </source>
</evidence>
<name>A0AA95KN56_9GAMM</name>
<comment type="subcellular location">
    <subcellularLocation>
        <location evidence="1">Cell membrane</location>
        <topology evidence="1">Multi-pass membrane protein</topology>
    </subcellularLocation>
</comment>
<dbReference type="EMBL" id="CP124756">
    <property type="protein sequence ID" value="WGZ93153.1"/>
    <property type="molecule type" value="Genomic_DNA"/>
</dbReference>
<organism evidence="8">
    <name type="scientific">Candidatus Thiothrix putei</name>
    <dbReference type="NCBI Taxonomy" id="3080811"/>
    <lineage>
        <taxon>Bacteria</taxon>
        <taxon>Pseudomonadati</taxon>
        <taxon>Pseudomonadota</taxon>
        <taxon>Gammaproteobacteria</taxon>
        <taxon>Thiotrichales</taxon>
        <taxon>Thiotrichaceae</taxon>
        <taxon>Thiothrix</taxon>
    </lineage>
</organism>
<keyword evidence="2" id="KW-1003">Cell membrane</keyword>
<dbReference type="PANTHER" id="PTHR42709">
    <property type="entry name" value="ALKALINE PHOSPHATASE LIKE PROTEIN"/>
    <property type="match status" value="1"/>
</dbReference>
<dbReference type="GO" id="GO:0005886">
    <property type="term" value="C:plasma membrane"/>
    <property type="evidence" value="ECO:0007669"/>
    <property type="project" value="UniProtKB-SubCell"/>
</dbReference>
<dbReference type="PANTHER" id="PTHR42709:SF6">
    <property type="entry name" value="UNDECAPRENYL PHOSPHATE TRANSPORTER A"/>
    <property type="match status" value="1"/>
</dbReference>
<evidence type="ECO:0000259" key="7">
    <source>
        <dbReference type="Pfam" id="PF09335"/>
    </source>
</evidence>
<proteinExistence type="predicted"/>
<evidence type="ECO:0000256" key="3">
    <source>
        <dbReference type="ARBA" id="ARBA00022692"/>
    </source>
</evidence>
<evidence type="ECO:0000313" key="8">
    <source>
        <dbReference type="EMBL" id="WGZ93153.1"/>
    </source>
</evidence>
<evidence type="ECO:0000256" key="1">
    <source>
        <dbReference type="ARBA" id="ARBA00004651"/>
    </source>
</evidence>
<evidence type="ECO:0000256" key="4">
    <source>
        <dbReference type="ARBA" id="ARBA00022989"/>
    </source>
</evidence>
<evidence type="ECO:0000256" key="5">
    <source>
        <dbReference type="ARBA" id="ARBA00023136"/>
    </source>
</evidence>
<keyword evidence="5 6" id="KW-0472">Membrane</keyword>
<feature type="domain" description="VTT" evidence="7">
    <location>
        <begin position="35"/>
        <end position="151"/>
    </location>
</feature>
<feature type="transmembrane region" description="Helical" evidence="6">
    <location>
        <begin position="139"/>
        <end position="163"/>
    </location>
</feature>
<accession>A0AA95KN56</accession>
<sequence>MLEHYLTLAKPWLDQYGYFAVFGGVFVEGFGLPAPGETLIIAAALLAERGEMQLPVLLLTAWLAAVLGDNLGYAIGRWGGRSLLLKVGVKPTHLAHVERFFTRYGGGMVVTARFFEILRQINGIVAGSMGMPWWRFFTYNALGAALWVGFWGGGIFLLGKHFVQVKHVLHSVEPYVVGLVLIALAALVWYLFIGKYSREKTL</sequence>
<dbReference type="AlphaFoldDB" id="A0AA95KN56"/>
<feature type="transmembrane region" description="Helical" evidence="6">
    <location>
        <begin position="54"/>
        <end position="75"/>
    </location>
</feature>
<dbReference type="InterPro" id="IPR032816">
    <property type="entry name" value="VTT_dom"/>
</dbReference>
<gene>
    <name evidence="8" type="ORF">QJT81_15190</name>
</gene>
<dbReference type="Pfam" id="PF09335">
    <property type="entry name" value="VTT_dom"/>
    <property type="match status" value="1"/>
</dbReference>
<keyword evidence="4 6" id="KW-1133">Transmembrane helix</keyword>
<feature type="transmembrane region" description="Helical" evidence="6">
    <location>
        <begin position="20"/>
        <end position="47"/>
    </location>
</feature>
<protein>
    <submittedName>
        <fullName evidence="8">DedA family protein</fullName>
    </submittedName>
</protein>